<proteinExistence type="predicted"/>
<dbReference type="InterPro" id="IPR012337">
    <property type="entry name" value="RNaseH-like_sf"/>
</dbReference>
<dbReference type="AlphaFoldDB" id="A0AAX4P815"/>
<dbReference type="GO" id="GO:0003676">
    <property type="term" value="F:nucleic acid binding"/>
    <property type="evidence" value="ECO:0007669"/>
    <property type="project" value="InterPro"/>
</dbReference>
<dbReference type="Pfam" id="PF00929">
    <property type="entry name" value="RNase_T"/>
    <property type="match status" value="1"/>
</dbReference>
<dbReference type="InterPro" id="IPR050785">
    <property type="entry name" value="PAN2-PAN3_catalytic_subunit"/>
</dbReference>
<dbReference type="InterPro" id="IPR013520">
    <property type="entry name" value="Ribonucl_H"/>
</dbReference>
<dbReference type="InterPro" id="IPR028889">
    <property type="entry name" value="USP"/>
</dbReference>
<dbReference type="InterPro" id="IPR038765">
    <property type="entry name" value="Papain-like_cys_pep_sf"/>
</dbReference>
<dbReference type="InterPro" id="IPR015943">
    <property type="entry name" value="WD40/YVTN_repeat-like_dom_sf"/>
</dbReference>
<keyword evidence="5" id="KW-0479">Metal-binding</keyword>
<dbReference type="GO" id="GO:0000932">
    <property type="term" value="C:P-body"/>
    <property type="evidence" value="ECO:0007669"/>
    <property type="project" value="TreeGrafter"/>
</dbReference>
<dbReference type="Pfam" id="PF13423">
    <property type="entry name" value="UCH_1"/>
    <property type="match status" value="1"/>
</dbReference>
<dbReference type="GO" id="GO:0006397">
    <property type="term" value="P:mRNA processing"/>
    <property type="evidence" value="ECO:0007669"/>
    <property type="project" value="UniProtKB-KW"/>
</dbReference>
<dbReference type="InterPro" id="IPR036397">
    <property type="entry name" value="RNaseH_sf"/>
</dbReference>
<dbReference type="EMBL" id="CP151505">
    <property type="protein sequence ID" value="WZN62004.1"/>
    <property type="molecule type" value="Genomic_DNA"/>
</dbReference>
<dbReference type="Proteomes" id="UP001472866">
    <property type="component" value="Chromosome 05"/>
</dbReference>
<evidence type="ECO:0000256" key="1">
    <source>
        <dbReference type="ARBA" id="ARBA00001663"/>
    </source>
</evidence>
<dbReference type="SUPFAM" id="SSF53098">
    <property type="entry name" value="Ribonuclease H-like"/>
    <property type="match status" value="1"/>
</dbReference>
<dbReference type="SUPFAM" id="SSF54001">
    <property type="entry name" value="Cysteine proteinases"/>
    <property type="match status" value="1"/>
</dbReference>
<comment type="catalytic activity">
    <reaction evidence="1">
        <text>Exonucleolytic cleavage of poly(A) to 5'-AMP.</text>
        <dbReference type="EC" id="3.1.13.4"/>
    </reaction>
</comment>
<evidence type="ECO:0000259" key="9">
    <source>
        <dbReference type="PROSITE" id="PS50235"/>
    </source>
</evidence>
<keyword evidence="8" id="KW-0539">Nucleus</keyword>
<evidence type="ECO:0000256" key="5">
    <source>
        <dbReference type="ARBA" id="ARBA00022723"/>
    </source>
</evidence>
<keyword evidence="2" id="KW-0963">Cytoplasm</keyword>
<dbReference type="PROSITE" id="PS50235">
    <property type="entry name" value="USP_3"/>
    <property type="match status" value="1"/>
</dbReference>
<keyword evidence="11" id="KW-1185">Reference proteome</keyword>
<evidence type="ECO:0000256" key="4">
    <source>
        <dbReference type="ARBA" id="ARBA00022722"/>
    </source>
</evidence>
<dbReference type="GO" id="GO:0031251">
    <property type="term" value="C:PAN complex"/>
    <property type="evidence" value="ECO:0007669"/>
    <property type="project" value="TreeGrafter"/>
</dbReference>
<evidence type="ECO:0000313" key="11">
    <source>
        <dbReference type="Proteomes" id="UP001472866"/>
    </source>
</evidence>
<name>A0AAX4P815_9CHLO</name>
<evidence type="ECO:0000256" key="8">
    <source>
        <dbReference type="ARBA" id="ARBA00023242"/>
    </source>
</evidence>
<protein>
    <submittedName>
        <fullName evidence="10">Subunit PAN2 of PAB-dependent poly(A)-specific ribonuclease</fullName>
    </submittedName>
</protein>
<accession>A0AAX4P815</accession>
<evidence type="ECO:0000256" key="7">
    <source>
        <dbReference type="ARBA" id="ARBA00022839"/>
    </source>
</evidence>
<dbReference type="Gene3D" id="2.130.10.10">
    <property type="entry name" value="YVTN repeat-like/Quinoprotein amine dehydrogenase"/>
    <property type="match status" value="1"/>
</dbReference>
<evidence type="ECO:0000256" key="3">
    <source>
        <dbReference type="ARBA" id="ARBA00022664"/>
    </source>
</evidence>
<dbReference type="SUPFAM" id="SSF50978">
    <property type="entry name" value="WD40 repeat-like"/>
    <property type="match status" value="1"/>
</dbReference>
<dbReference type="SMART" id="SM00479">
    <property type="entry name" value="EXOIII"/>
    <property type="match status" value="1"/>
</dbReference>
<evidence type="ECO:0000313" key="10">
    <source>
        <dbReference type="EMBL" id="WZN62004.1"/>
    </source>
</evidence>
<dbReference type="PANTHER" id="PTHR15728:SF0">
    <property type="entry name" value="PAN2-PAN3 DEADENYLATION COMPLEX CATALYTIC SUBUNIT PAN2"/>
    <property type="match status" value="1"/>
</dbReference>
<evidence type="ECO:0000256" key="6">
    <source>
        <dbReference type="ARBA" id="ARBA00022801"/>
    </source>
</evidence>
<dbReference type="CDD" id="cd06143">
    <property type="entry name" value="PAN2_exo"/>
    <property type="match status" value="1"/>
</dbReference>
<dbReference type="InterPro" id="IPR036322">
    <property type="entry name" value="WD40_repeat_dom_sf"/>
</dbReference>
<dbReference type="Gene3D" id="3.30.420.10">
    <property type="entry name" value="Ribonuclease H-like superfamily/Ribonuclease H"/>
    <property type="match status" value="1"/>
</dbReference>
<keyword evidence="7" id="KW-0269">Exonuclease</keyword>
<dbReference type="GO" id="GO:0046872">
    <property type="term" value="F:metal ion binding"/>
    <property type="evidence" value="ECO:0007669"/>
    <property type="project" value="UniProtKB-KW"/>
</dbReference>
<dbReference type="Gene3D" id="3.90.70.10">
    <property type="entry name" value="Cysteine proteinases"/>
    <property type="match status" value="1"/>
</dbReference>
<dbReference type="InterPro" id="IPR028881">
    <property type="entry name" value="PAN2_UCH_dom"/>
</dbReference>
<sequence length="1181" mass="131130">MEAEEDALVGMEATLSGPVGLRMTQCFGSVNAVRADPRRELVWVGTSAGDVTTLHAETLQPYSCWNPERANAPEKKQSLPLHLQTTQAILDLAPVGQESLVASCTKDQLTLNDVGGFTRFARKIEDLKRNKHQALQSSAKPATCTCLEATYATSSTVSVGHSEGAVSLVDFTREGEMVACCWPEKSFVPTGAALSGVHSVAPYRRGVICALNSPKGGSMVVTDFRDRRLCASQPSLSCFSGAIGCVKTQSLNSDLVVCCGYSKSRYGSEGGLVRDPYIKVFDVRYAVRAVTQVLCGFAPVAVTCHPQFSDCFLSFSEAGIVSVTDVSAGHGQVMQQFQLQASPYAQEGVHFAAGDISTSGDVFVFGDTVGNLQLWGTDATSALNPISEPLPVPSDTSYETCSTYQMDENGPLACVPTYAREDEGEPLLSDISKQDMCVGFPPRDLYPQVAREMATVDAKLSVVRITTKNEGILKNLNYRIPNPISRGVRRRDRKANDVFVPGKYLYKQIQGGGFHEGKYVEFDFGFYNTTKFAGLENNLPNCYCNPLLQVLYFTYPFCSELLRCTPDPNAEFCIRDELSFLVYMLRRAEGDQPCQAQNLMRALMQSQDALNVGVLSSTMDAQICRSTREIEADVNKEQSLFRRIQTLFRFLCEHLHKEELELRKLKSNSDHRTLAKGVFGFTNSVINKCTKGHVTKKDTLYFQTSLQLPKDTEVDKTFMELLQESIMSETSIRAWCNSCNTYVPMTQRRIVSSLPAVLAINCNIKNLRQLRFFASQATEAPWLKTKIFLKTDKAKGNVLASEAPGEEGDDQSKWVEYDLTAMISMVVDERGKNDFVDPDTSTDSITDTDAHFITHVRVHPAYDGSDVSAEGEEGEPRWVLFNDFCVTPTDVKDAMQMFGHKKVPCMLFYSRRGAQQGAAAKGLRPTPDLSRDAFHSLCAERPLTYGRQLKNTFTSLNPKTETPGSGGGMKVVGIDCEFVALSKTEKQLHPDGSETILKNARLVLARVSVVRGEGPSKNVCFIDDYVRAVEPVYDYLTRYSGLVEGDLDVGRSKHHLTTLKKTYMKLRYLVDQGCHFVGHGLKNDFKMINITVPADQIIDTVELFRLSHQRKISLRFLAAYLLKKDIQGVTHDSIEDANIALELYDVYCELKEAGTLKQKLQELYRWGRENKWDLEKLSTGS</sequence>
<dbReference type="PANTHER" id="PTHR15728">
    <property type="entry name" value="DEADENYLATION COMPLEX CATALYTIC SUBUNIT PAN2"/>
    <property type="match status" value="1"/>
</dbReference>
<evidence type="ECO:0000256" key="2">
    <source>
        <dbReference type="ARBA" id="ARBA00022490"/>
    </source>
</evidence>
<reference evidence="10 11" key="1">
    <citation type="submission" date="2024-03" db="EMBL/GenBank/DDBJ databases">
        <title>Complete genome sequence of the green alga Chloropicon roscoffensis RCC1871.</title>
        <authorList>
            <person name="Lemieux C."/>
            <person name="Pombert J.-F."/>
            <person name="Otis C."/>
            <person name="Turmel M."/>
        </authorList>
    </citation>
    <scope>NUCLEOTIDE SEQUENCE [LARGE SCALE GENOMIC DNA]</scope>
    <source>
        <strain evidence="10 11">RCC1871</strain>
    </source>
</reference>
<organism evidence="10 11">
    <name type="scientific">Chloropicon roscoffensis</name>
    <dbReference type="NCBI Taxonomy" id="1461544"/>
    <lineage>
        <taxon>Eukaryota</taxon>
        <taxon>Viridiplantae</taxon>
        <taxon>Chlorophyta</taxon>
        <taxon>Chloropicophyceae</taxon>
        <taxon>Chloropicales</taxon>
        <taxon>Chloropicaceae</taxon>
        <taxon>Chloropicon</taxon>
    </lineage>
</organism>
<dbReference type="GO" id="GO:0000289">
    <property type="term" value="P:nuclear-transcribed mRNA poly(A) tail shortening"/>
    <property type="evidence" value="ECO:0007669"/>
    <property type="project" value="TreeGrafter"/>
</dbReference>
<gene>
    <name evidence="10" type="ORF">HKI87_05g35400</name>
</gene>
<keyword evidence="3" id="KW-0507">mRNA processing</keyword>
<keyword evidence="4" id="KW-0540">Nuclease</keyword>
<keyword evidence="6" id="KW-0378">Hydrolase</keyword>
<feature type="domain" description="USP" evidence="9">
    <location>
        <begin position="533"/>
        <end position="912"/>
    </location>
</feature>
<dbReference type="GO" id="GO:0004535">
    <property type="term" value="F:poly(A)-specific ribonuclease activity"/>
    <property type="evidence" value="ECO:0007669"/>
    <property type="project" value="UniProtKB-EC"/>
</dbReference>
<dbReference type="FunFam" id="3.30.420.10:FF:000011">
    <property type="entry name" value="PAN2-PAN3 deadenylation complex catalytic subunit PAN2"/>
    <property type="match status" value="1"/>
</dbReference>